<name>A0A1Y2BWN8_9FUNG</name>
<dbReference type="EMBL" id="MCGO01000041">
    <property type="protein sequence ID" value="ORY39163.1"/>
    <property type="molecule type" value="Genomic_DNA"/>
</dbReference>
<evidence type="ECO:0000313" key="2">
    <source>
        <dbReference type="Proteomes" id="UP000193642"/>
    </source>
</evidence>
<organism evidence="1 2">
    <name type="scientific">Rhizoclosmatium globosum</name>
    <dbReference type="NCBI Taxonomy" id="329046"/>
    <lineage>
        <taxon>Eukaryota</taxon>
        <taxon>Fungi</taxon>
        <taxon>Fungi incertae sedis</taxon>
        <taxon>Chytridiomycota</taxon>
        <taxon>Chytridiomycota incertae sedis</taxon>
        <taxon>Chytridiomycetes</taxon>
        <taxon>Chytridiales</taxon>
        <taxon>Chytriomycetaceae</taxon>
        <taxon>Rhizoclosmatium</taxon>
    </lineage>
</organism>
<keyword evidence="2" id="KW-1185">Reference proteome</keyword>
<accession>A0A1Y2BWN8</accession>
<reference evidence="1 2" key="1">
    <citation type="submission" date="2016-07" db="EMBL/GenBank/DDBJ databases">
        <title>Pervasive Adenine N6-methylation of Active Genes in Fungi.</title>
        <authorList>
            <consortium name="DOE Joint Genome Institute"/>
            <person name="Mondo S.J."/>
            <person name="Dannebaum R.O."/>
            <person name="Kuo R.C."/>
            <person name="Labutti K."/>
            <person name="Haridas S."/>
            <person name="Kuo A."/>
            <person name="Salamov A."/>
            <person name="Ahrendt S.R."/>
            <person name="Lipzen A."/>
            <person name="Sullivan W."/>
            <person name="Andreopoulos W.B."/>
            <person name="Clum A."/>
            <person name="Lindquist E."/>
            <person name="Daum C."/>
            <person name="Ramamoorthy G.K."/>
            <person name="Gryganskyi A."/>
            <person name="Culley D."/>
            <person name="Magnuson J.K."/>
            <person name="James T.Y."/>
            <person name="O'Malley M.A."/>
            <person name="Stajich J.E."/>
            <person name="Spatafora J.W."/>
            <person name="Visel A."/>
            <person name="Grigoriev I.V."/>
        </authorList>
    </citation>
    <scope>NUCLEOTIDE SEQUENCE [LARGE SCALE GENOMIC DNA]</scope>
    <source>
        <strain evidence="1 2">JEL800</strain>
    </source>
</reference>
<sequence length="71" mass="7977">MPSHSSRSHICLCKFSLTRLSSIQRSSWGVIRRNGLNGHATRRQLLSVARSTLLDQNIIDKSNGVAFKMHT</sequence>
<evidence type="ECO:0000313" key="1">
    <source>
        <dbReference type="EMBL" id="ORY39163.1"/>
    </source>
</evidence>
<comment type="caution">
    <text evidence="1">The sequence shown here is derived from an EMBL/GenBank/DDBJ whole genome shotgun (WGS) entry which is preliminary data.</text>
</comment>
<protein>
    <submittedName>
        <fullName evidence="1">Uncharacterized protein</fullName>
    </submittedName>
</protein>
<dbReference type="Proteomes" id="UP000193642">
    <property type="component" value="Unassembled WGS sequence"/>
</dbReference>
<gene>
    <name evidence="1" type="ORF">BCR33DRAFT_419074</name>
</gene>
<dbReference type="AlphaFoldDB" id="A0A1Y2BWN8"/>
<proteinExistence type="predicted"/>